<protein>
    <submittedName>
        <fullName evidence="10">ABC transporter permease</fullName>
    </submittedName>
</protein>
<dbReference type="EMBL" id="JACHVA010000046">
    <property type="protein sequence ID" value="MBC2601077.1"/>
    <property type="molecule type" value="Genomic_DNA"/>
</dbReference>
<keyword evidence="6 8" id="KW-1133">Transmembrane helix</keyword>
<evidence type="ECO:0000256" key="6">
    <source>
        <dbReference type="ARBA" id="ARBA00022989"/>
    </source>
</evidence>
<feature type="transmembrane region" description="Helical" evidence="8">
    <location>
        <begin position="84"/>
        <end position="104"/>
    </location>
</feature>
<evidence type="ECO:0000256" key="4">
    <source>
        <dbReference type="ARBA" id="ARBA00022475"/>
    </source>
</evidence>
<dbReference type="GO" id="GO:0005886">
    <property type="term" value="C:plasma membrane"/>
    <property type="evidence" value="ECO:0007669"/>
    <property type="project" value="UniProtKB-SubCell"/>
</dbReference>
<evidence type="ECO:0000313" key="10">
    <source>
        <dbReference type="EMBL" id="MBC2601077.1"/>
    </source>
</evidence>
<feature type="transmembrane region" description="Helical" evidence="8">
    <location>
        <begin position="125"/>
        <end position="156"/>
    </location>
</feature>
<feature type="transmembrane region" description="Helical" evidence="8">
    <location>
        <begin position="49"/>
        <end position="69"/>
    </location>
</feature>
<dbReference type="Proteomes" id="UP000525652">
    <property type="component" value="Unassembled WGS sequence"/>
</dbReference>
<keyword evidence="4" id="KW-1003">Cell membrane</keyword>
<feature type="transmembrane region" description="Helical" evidence="8">
    <location>
        <begin position="194"/>
        <end position="212"/>
    </location>
</feature>
<comment type="similarity">
    <text evidence="2">Belongs to the ABC-2 integral membrane protein family.</text>
</comment>
<evidence type="ECO:0000256" key="3">
    <source>
        <dbReference type="ARBA" id="ARBA00022448"/>
    </source>
</evidence>
<keyword evidence="3" id="KW-0813">Transport</keyword>
<accession>A0A7X1AW72</accession>
<dbReference type="GO" id="GO:0015920">
    <property type="term" value="P:lipopolysaccharide transport"/>
    <property type="evidence" value="ECO:0007669"/>
    <property type="project" value="TreeGrafter"/>
</dbReference>
<evidence type="ECO:0000313" key="11">
    <source>
        <dbReference type="Proteomes" id="UP000525652"/>
    </source>
</evidence>
<evidence type="ECO:0000256" key="1">
    <source>
        <dbReference type="ARBA" id="ARBA00004429"/>
    </source>
</evidence>
<dbReference type="PANTHER" id="PTHR30413">
    <property type="entry name" value="INNER MEMBRANE TRANSPORT PERMEASE"/>
    <property type="match status" value="1"/>
</dbReference>
<organism evidence="10 11">
    <name type="scientific">Puniceicoccus vermicola</name>
    <dbReference type="NCBI Taxonomy" id="388746"/>
    <lineage>
        <taxon>Bacteria</taxon>
        <taxon>Pseudomonadati</taxon>
        <taxon>Verrucomicrobiota</taxon>
        <taxon>Opitutia</taxon>
        <taxon>Puniceicoccales</taxon>
        <taxon>Puniceicoccaceae</taxon>
        <taxon>Puniceicoccus</taxon>
    </lineage>
</organism>
<feature type="transmembrane region" description="Helical" evidence="8">
    <location>
        <begin position="162"/>
        <end position="182"/>
    </location>
</feature>
<dbReference type="PANTHER" id="PTHR30413:SF8">
    <property type="entry name" value="TRANSPORT PERMEASE PROTEIN"/>
    <property type="match status" value="1"/>
</dbReference>
<evidence type="ECO:0000256" key="2">
    <source>
        <dbReference type="ARBA" id="ARBA00007783"/>
    </source>
</evidence>
<feature type="domain" description="ABC-2 type transporter transmembrane" evidence="9">
    <location>
        <begin position="32"/>
        <end position="235"/>
    </location>
</feature>
<comment type="subcellular location">
    <subcellularLocation>
        <location evidence="1">Cell inner membrane</location>
        <topology evidence="1">Multi-pass membrane protein</topology>
    </subcellularLocation>
</comment>
<dbReference type="RefSeq" id="WP_185691803.1">
    <property type="nucleotide sequence ID" value="NZ_JACHVA010000046.1"/>
</dbReference>
<keyword evidence="5 8" id="KW-0812">Transmembrane</keyword>
<keyword evidence="7 8" id="KW-0472">Membrane</keyword>
<keyword evidence="11" id="KW-1185">Reference proteome</keyword>
<evidence type="ECO:0000256" key="8">
    <source>
        <dbReference type="SAM" id="Phobius"/>
    </source>
</evidence>
<feature type="transmembrane region" description="Helical" evidence="8">
    <location>
        <begin position="248"/>
        <end position="270"/>
    </location>
</feature>
<reference evidence="10 11" key="1">
    <citation type="submission" date="2020-07" db="EMBL/GenBank/DDBJ databases">
        <authorList>
            <person name="Feng X."/>
        </authorList>
    </citation>
    <scope>NUCLEOTIDE SEQUENCE [LARGE SCALE GENOMIC DNA]</scope>
    <source>
        <strain evidence="10 11">JCM14086</strain>
    </source>
</reference>
<name>A0A7X1AW72_9BACT</name>
<dbReference type="AlphaFoldDB" id="A0A7X1AW72"/>
<sequence length="280" mass="31395">MKPVIYTPDSPLRRPVNMIAEFFREIVSLRELIWALFVRDIKAQYRQSFFGYLWIIAPAVATSAAWFFLNSQGIVRVEETKMPYAIFVLVGQVLWGAFSTSLLMPLSAFQACRPVVMKLKVAPEAFLIASLGKIFFDLFVRVLFLILILLIFGIGFSWGSLIFLPILLALCWLGMAIGLFFVPVGSLFQDIGQALTMLVPFAMFLTPVVYPAPEEGFAGALMTWNPVAPFVEAGRDWLIFGQAGYSELIIGLFISSIFLSIAGFLVLRVVRPRLIERMGM</sequence>
<proteinExistence type="inferred from homology"/>
<comment type="caution">
    <text evidence="10">The sequence shown here is derived from an EMBL/GenBank/DDBJ whole genome shotgun (WGS) entry which is preliminary data.</text>
</comment>
<gene>
    <name evidence="10" type="ORF">H5P30_04705</name>
</gene>
<evidence type="ECO:0000256" key="7">
    <source>
        <dbReference type="ARBA" id="ARBA00023136"/>
    </source>
</evidence>
<dbReference type="InterPro" id="IPR013525">
    <property type="entry name" value="ABC2_TM"/>
</dbReference>
<evidence type="ECO:0000259" key="9">
    <source>
        <dbReference type="Pfam" id="PF01061"/>
    </source>
</evidence>
<dbReference type="Pfam" id="PF01061">
    <property type="entry name" value="ABC2_membrane"/>
    <property type="match status" value="1"/>
</dbReference>
<evidence type="ECO:0000256" key="5">
    <source>
        <dbReference type="ARBA" id="ARBA00022692"/>
    </source>
</evidence>
<dbReference type="GO" id="GO:0140359">
    <property type="term" value="F:ABC-type transporter activity"/>
    <property type="evidence" value="ECO:0007669"/>
    <property type="project" value="InterPro"/>
</dbReference>